<dbReference type="Proteomes" id="UP000652198">
    <property type="component" value="Unassembled WGS sequence"/>
</dbReference>
<evidence type="ECO:0000313" key="3">
    <source>
        <dbReference type="EMBL" id="NPT47813.1"/>
    </source>
</evidence>
<feature type="domain" description="FAD linked oxidase N-terminal" evidence="2">
    <location>
        <begin position="7"/>
        <end position="59"/>
    </location>
</feature>
<reference evidence="3 4" key="1">
    <citation type="submission" date="2019-11" db="EMBL/GenBank/DDBJ databases">
        <title>Metabolism of dissolved organic matter in forest soils.</title>
        <authorList>
            <person name="Cyle K.T."/>
            <person name="Wilhelm R.C."/>
            <person name="Martinez C.E."/>
        </authorList>
    </citation>
    <scope>NUCLEOTIDE SEQUENCE [LARGE SCALE GENOMIC DNA]</scope>
    <source>
        <strain evidence="3 4">1N</strain>
    </source>
</reference>
<dbReference type="RefSeq" id="WP_172318752.1">
    <property type="nucleotide sequence ID" value="NZ_WOEY01000177.1"/>
</dbReference>
<name>A0ABX2C6G0_9BURK</name>
<keyword evidence="1" id="KW-0274">FAD</keyword>
<evidence type="ECO:0000313" key="4">
    <source>
        <dbReference type="Proteomes" id="UP000652198"/>
    </source>
</evidence>
<dbReference type="EMBL" id="WOEY01000177">
    <property type="protein sequence ID" value="NPT47813.1"/>
    <property type="molecule type" value="Genomic_DNA"/>
</dbReference>
<proteinExistence type="predicted"/>
<dbReference type="InterPro" id="IPR016169">
    <property type="entry name" value="FAD-bd_PCMH_sub2"/>
</dbReference>
<dbReference type="InterPro" id="IPR006094">
    <property type="entry name" value="Oxid_FAD_bind_N"/>
</dbReference>
<sequence>AFGGGHPRSIDELIKGIEVCRRYNAPVLMRGAGTSMSGQTVNTAVVFDGTVNLRDFVGVDG</sequence>
<dbReference type="Pfam" id="PF01565">
    <property type="entry name" value="FAD_binding_4"/>
    <property type="match status" value="1"/>
</dbReference>
<evidence type="ECO:0000259" key="2">
    <source>
        <dbReference type="Pfam" id="PF01565"/>
    </source>
</evidence>
<feature type="non-terminal residue" evidence="3">
    <location>
        <position position="1"/>
    </location>
</feature>
<organism evidence="3 4">
    <name type="scientific">Paraburkholderia solitsugae</name>
    <dbReference type="NCBI Taxonomy" id="2675748"/>
    <lineage>
        <taxon>Bacteria</taxon>
        <taxon>Pseudomonadati</taxon>
        <taxon>Pseudomonadota</taxon>
        <taxon>Betaproteobacteria</taxon>
        <taxon>Burkholderiales</taxon>
        <taxon>Burkholderiaceae</taxon>
        <taxon>Paraburkholderia</taxon>
    </lineage>
</organism>
<dbReference type="InterPro" id="IPR036318">
    <property type="entry name" value="FAD-bd_PCMH-like_sf"/>
</dbReference>
<protein>
    <submittedName>
        <fullName evidence="3">FAD-binding protein</fullName>
    </submittedName>
</protein>
<comment type="caution">
    <text evidence="3">The sequence shown here is derived from an EMBL/GenBank/DDBJ whole genome shotgun (WGS) entry which is preliminary data.</text>
</comment>
<gene>
    <name evidence="3" type="ORF">GNZ12_42280</name>
</gene>
<accession>A0ABX2C6G0</accession>
<evidence type="ECO:0000256" key="1">
    <source>
        <dbReference type="ARBA" id="ARBA00022827"/>
    </source>
</evidence>
<keyword evidence="4" id="KW-1185">Reference proteome</keyword>
<dbReference type="SUPFAM" id="SSF56176">
    <property type="entry name" value="FAD-binding/transporter-associated domain-like"/>
    <property type="match status" value="1"/>
</dbReference>
<keyword evidence="1" id="KW-0285">Flavoprotein</keyword>
<dbReference type="Gene3D" id="3.30.465.10">
    <property type="match status" value="1"/>
</dbReference>